<evidence type="ECO:0000256" key="1">
    <source>
        <dbReference type="SAM" id="SignalP"/>
    </source>
</evidence>
<sequence length="157" mass="17969">MNKKRCILLIVIISTLFLSACSLKQDVEKLYKEEAPLQAEIIIPNNFSANEQETIKVILTQKGKRVEDADFVHFEIWKQDGSIKYSMEEAKELRNGIYSISKDFDHDGLYFVKVHAGHNGSIIMPKKQFVVGELSESELDSLQKGTQNENEGHEHHH</sequence>
<protein>
    <recommendedName>
        <fullName evidence="2">YtkA-like domain-containing protein</fullName>
    </recommendedName>
</protein>
<gene>
    <name evidence="3" type="ORF">J2S02_002121</name>
</gene>
<accession>A0ABT9Z0K5</accession>
<dbReference type="EMBL" id="JAUSTZ010000003">
    <property type="protein sequence ID" value="MDQ0225777.1"/>
    <property type="molecule type" value="Genomic_DNA"/>
</dbReference>
<dbReference type="PROSITE" id="PS51257">
    <property type="entry name" value="PROKAR_LIPOPROTEIN"/>
    <property type="match status" value="1"/>
</dbReference>
<name>A0ABT9Z0K5_9BACI</name>
<evidence type="ECO:0000313" key="3">
    <source>
        <dbReference type="EMBL" id="MDQ0225777.1"/>
    </source>
</evidence>
<dbReference type="InterPro" id="IPR032693">
    <property type="entry name" value="YtkA-like_dom"/>
</dbReference>
<dbReference type="Pfam" id="PF13115">
    <property type="entry name" value="YtkA"/>
    <property type="match status" value="1"/>
</dbReference>
<proteinExistence type="predicted"/>
<feature type="signal peptide" evidence="1">
    <location>
        <begin position="1"/>
        <end position="20"/>
    </location>
</feature>
<organism evidence="3 4">
    <name type="scientific">Metabacillus niabensis</name>
    <dbReference type="NCBI Taxonomy" id="324854"/>
    <lineage>
        <taxon>Bacteria</taxon>
        <taxon>Bacillati</taxon>
        <taxon>Bacillota</taxon>
        <taxon>Bacilli</taxon>
        <taxon>Bacillales</taxon>
        <taxon>Bacillaceae</taxon>
        <taxon>Metabacillus</taxon>
    </lineage>
</organism>
<dbReference type="Proteomes" id="UP001232245">
    <property type="component" value="Unassembled WGS sequence"/>
</dbReference>
<feature type="chain" id="PRO_5045212090" description="YtkA-like domain-containing protein" evidence="1">
    <location>
        <begin position="21"/>
        <end position="157"/>
    </location>
</feature>
<comment type="caution">
    <text evidence="3">The sequence shown here is derived from an EMBL/GenBank/DDBJ whole genome shotgun (WGS) entry which is preliminary data.</text>
</comment>
<keyword evidence="1" id="KW-0732">Signal</keyword>
<keyword evidence="4" id="KW-1185">Reference proteome</keyword>
<feature type="domain" description="YtkA-like" evidence="2">
    <location>
        <begin position="33"/>
        <end position="115"/>
    </location>
</feature>
<evidence type="ECO:0000259" key="2">
    <source>
        <dbReference type="Pfam" id="PF13115"/>
    </source>
</evidence>
<dbReference type="RefSeq" id="WP_307190662.1">
    <property type="nucleotide sequence ID" value="NZ_JAUSTZ010000003.1"/>
</dbReference>
<evidence type="ECO:0000313" key="4">
    <source>
        <dbReference type="Proteomes" id="UP001232245"/>
    </source>
</evidence>
<reference evidence="3 4" key="1">
    <citation type="submission" date="2023-07" db="EMBL/GenBank/DDBJ databases">
        <title>Genomic Encyclopedia of Type Strains, Phase IV (KMG-IV): sequencing the most valuable type-strain genomes for metagenomic binning, comparative biology and taxonomic classification.</title>
        <authorList>
            <person name="Goeker M."/>
        </authorList>
    </citation>
    <scope>NUCLEOTIDE SEQUENCE [LARGE SCALE GENOMIC DNA]</scope>
    <source>
        <strain evidence="3 4">DSM 17723</strain>
    </source>
</reference>